<gene>
    <name evidence="10" type="ORF">OOU_Y34scaffold00572g2</name>
</gene>
<dbReference type="EMBL" id="JH792976">
    <property type="protein sequence ID" value="ELQ37837.1"/>
    <property type="molecule type" value="Genomic_DNA"/>
</dbReference>
<dbReference type="Pfam" id="PF00107">
    <property type="entry name" value="ADH_zinc_N"/>
    <property type="match status" value="1"/>
</dbReference>
<organism evidence="10">
    <name type="scientific">Pyricularia oryzae (strain Y34)</name>
    <name type="common">Rice blast fungus</name>
    <name type="synonym">Magnaporthe oryzae</name>
    <dbReference type="NCBI Taxonomy" id="1143189"/>
    <lineage>
        <taxon>Eukaryota</taxon>
        <taxon>Fungi</taxon>
        <taxon>Dikarya</taxon>
        <taxon>Ascomycota</taxon>
        <taxon>Pezizomycotina</taxon>
        <taxon>Sordariomycetes</taxon>
        <taxon>Sordariomycetidae</taxon>
        <taxon>Magnaporthales</taxon>
        <taxon>Pyriculariaceae</taxon>
        <taxon>Pyricularia</taxon>
    </lineage>
</organism>
<dbReference type="InterPro" id="IPR013149">
    <property type="entry name" value="ADH-like_C"/>
</dbReference>
<keyword evidence="3 7" id="KW-0479">Metal-binding</keyword>
<keyword evidence="5" id="KW-0560">Oxidoreductase</keyword>
<evidence type="ECO:0000256" key="5">
    <source>
        <dbReference type="ARBA" id="ARBA00023002"/>
    </source>
</evidence>
<evidence type="ECO:0000256" key="3">
    <source>
        <dbReference type="ARBA" id="ARBA00022723"/>
    </source>
</evidence>
<dbReference type="InterPro" id="IPR036291">
    <property type="entry name" value="NAD(P)-bd_dom_sf"/>
</dbReference>
<reference evidence="10" key="1">
    <citation type="journal article" date="2012" name="PLoS Genet.">
        <title>Comparative analysis of the genomes of two field isolates of the rice blast fungus Magnaporthe oryzae.</title>
        <authorList>
            <person name="Xue M."/>
            <person name="Yang J."/>
            <person name="Li Z."/>
            <person name="Hu S."/>
            <person name="Yao N."/>
            <person name="Dean R.A."/>
            <person name="Zhao W."/>
            <person name="Shen M."/>
            <person name="Zhang H."/>
            <person name="Li C."/>
            <person name="Liu L."/>
            <person name="Cao L."/>
            <person name="Xu X."/>
            <person name="Xing Y."/>
            <person name="Hsiang T."/>
            <person name="Zhang Z."/>
            <person name="Xu J.R."/>
            <person name="Peng Y.L."/>
        </authorList>
    </citation>
    <scope>NUCLEOTIDE SEQUENCE</scope>
    <source>
        <strain evidence="10">Y34</strain>
    </source>
</reference>
<dbReference type="InterPro" id="IPR002328">
    <property type="entry name" value="ADH_Zn_CS"/>
</dbReference>
<dbReference type="PANTHER" id="PTHR42813:SF3">
    <property type="entry name" value="GLUTATHIONE-INDEPENDENT FORMALDEHYDE DEHYDROGENASE"/>
    <property type="match status" value="1"/>
</dbReference>
<dbReference type="SUPFAM" id="SSF50129">
    <property type="entry name" value="GroES-like"/>
    <property type="match status" value="1"/>
</dbReference>
<dbReference type="Gene3D" id="3.40.50.720">
    <property type="entry name" value="NAD(P)-binding Rossmann-like Domain"/>
    <property type="match status" value="1"/>
</dbReference>
<feature type="domain" description="Alcohol dehydrogenase-like N-terminal" evidence="9">
    <location>
        <begin position="45"/>
        <end position="105"/>
    </location>
</feature>
<comment type="similarity">
    <text evidence="2 7">Belongs to the zinc-containing alcohol dehydrogenase family.</text>
</comment>
<keyword evidence="4 7" id="KW-0862">Zinc</keyword>
<dbReference type="InterPro" id="IPR011032">
    <property type="entry name" value="GroES-like_sf"/>
</dbReference>
<keyword evidence="6" id="KW-0520">NAD</keyword>
<evidence type="ECO:0000313" key="10">
    <source>
        <dbReference type="EMBL" id="ELQ37837.1"/>
    </source>
</evidence>
<evidence type="ECO:0000256" key="2">
    <source>
        <dbReference type="ARBA" id="ARBA00008072"/>
    </source>
</evidence>
<comment type="cofactor">
    <cofactor evidence="1 7">
        <name>Zn(2+)</name>
        <dbReference type="ChEBI" id="CHEBI:29105"/>
    </cofactor>
</comment>
<dbReference type="PROSITE" id="PS00059">
    <property type="entry name" value="ADH_ZINC"/>
    <property type="match status" value="1"/>
</dbReference>
<evidence type="ECO:0000259" key="9">
    <source>
        <dbReference type="Pfam" id="PF08240"/>
    </source>
</evidence>
<protein>
    <submittedName>
        <fullName evidence="10">S-(Hydroxymethyl)glutathione dehydrogenase</fullName>
    </submittedName>
</protein>
<dbReference type="InterPro" id="IPR013154">
    <property type="entry name" value="ADH-like_N"/>
</dbReference>
<evidence type="ECO:0000256" key="7">
    <source>
        <dbReference type="RuleBase" id="RU361277"/>
    </source>
</evidence>
<evidence type="ECO:0000256" key="4">
    <source>
        <dbReference type="ARBA" id="ARBA00022833"/>
    </source>
</evidence>
<feature type="domain" description="Alcohol dehydrogenase-like C-terminal" evidence="8">
    <location>
        <begin position="195"/>
        <end position="271"/>
    </location>
</feature>
<dbReference type="AlphaFoldDB" id="A0AA97PKD6"/>
<dbReference type="PANTHER" id="PTHR42813">
    <property type="entry name" value="ZINC-TYPE ALCOHOL DEHYDROGENASE-LIKE"/>
    <property type="match status" value="1"/>
</dbReference>
<sequence>MSAEAGSSSDQSVTQKTPKTVRAVFHDAVGKVSVRHVPFPELKEPEDAIVRITTSAICGSDLHNYRGFYGPENYPYRAGHEAMGVVHKIGPAVDSLKVGDRVVIAFPDDHPIRTENTTVPDIDFFFDPEFGLQSKWPFPKNKHRQNIYSSLIPIPNRLPDKEWLFLGDIFTTGWMVLNGAGFEAGDSVAVFGAGPVGLMAAYSACIRGASRIYVVDHVQQRLDKAREIGPGVVPIDFTKPGQSASEQILALDGGGVNRAVDCVGQECLNRELVVQQDYVLRECVAVTAAGGGVGVAGVHIVLPPAPGRPNVGQVQPEILFGFPEFWLRGLKLGAVLADPAKMAPTLSRLVDAGRARPGFIVDEGPFDLDEAPELYRRFNEQKIIKVLFKGAPRPEEWEEWEKDEVLEDFKKVNAQYVAYRIPWTPSMATSFRGNNKCSSINDKLRGG</sequence>
<evidence type="ECO:0000256" key="1">
    <source>
        <dbReference type="ARBA" id="ARBA00001947"/>
    </source>
</evidence>
<dbReference type="SUPFAM" id="SSF51735">
    <property type="entry name" value="NAD(P)-binding Rossmann-fold domains"/>
    <property type="match status" value="1"/>
</dbReference>
<evidence type="ECO:0000259" key="8">
    <source>
        <dbReference type="Pfam" id="PF00107"/>
    </source>
</evidence>
<name>A0AA97PKD6_PYRO3</name>
<dbReference type="Proteomes" id="UP000011086">
    <property type="component" value="Unassembled WGS sequence"/>
</dbReference>
<proteinExistence type="inferred from homology"/>
<accession>A0AA97PKD6</accession>
<dbReference type="GO" id="GO:0008270">
    <property type="term" value="F:zinc ion binding"/>
    <property type="evidence" value="ECO:0007669"/>
    <property type="project" value="InterPro"/>
</dbReference>
<dbReference type="Pfam" id="PF08240">
    <property type="entry name" value="ADH_N"/>
    <property type="match status" value="1"/>
</dbReference>
<dbReference type="GO" id="GO:0016491">
    <property type="term" value="F:oxidoreductase activity"/>
    <property type="evidence" value="ECO:0007669"/>
    <property type="project" value="UniProtKB-KW"/>
</dbReference>
<evidence type="ECO:0000256" key="6">
    <source>
        <dbReference type="ARBA" id="ARBA00023027"/>
    </source>
</evidence>
<dbReference type="Gene3D" id="3.90.180.10">
    <property type="entry name" value="Medium-chain alcohol dehydrogenases, catalytic domain"/>
    <property type="match status" value="2"/>
</dbReference>